<dbReference type="OrthoDB" id="45368at2157"/>
<proteinExistence type="predicted"/>
<dbReference type="KEGG" id="iho:Igni_0175"/>
<evidence type="ECO:0000313" key="2">
    <source>
        <dbReference type="Proteomes" id="UP000000262"/>
    </source>
</evidence>
<name>A8A8V7_IGNH4</name>
<dbReference type="STRING" id="453591.Igni_0175"/>
<dbReference type="RefSeq" id="WP_011998211.1">
    <property type="nucleotide sequence ID" value="NC_009776.1"/>
</dbReference>
<dbReference type="HOGENOM" id="CLU_156326_0_0_2"/>
<dbReference type="EMBL" id="CP000816">
    <property type="protein sequence ID" value="ABU81359.1"/>
    <property type="molecule type" value="Genomic_DNA"/>
</dbReference>
<dbReference type="Proteomes" id="UP000000262">
    <property type="component" value="Chromosome"/>
</dbReference>
<protein>
    <submittedName>
        <fullName evidence="1">Uncharacterized protein</fullName>
    </submittedName>
</protein>
<gene>
    <name evidence="1" type="ordered locus">Igni_0175</name>
</gene>
<dbReference type="eggNOG" id="arCOG04324">
    <property type="taxonomic scope" value="Archaea"/>
</dbReference>
<organism evidence="1 2">
    <name type="scientific">Ignicoccus hospitalis (strain KIN4/I / DSM 18386 / JCM 14125)</name>
    <dbReference type="NCBI Taxonomy" id="453591"/>
    <lineage>
        <taxon>Archaea</taxon>
        <taxon>Thermoproteota</taxon>
        <taxon>Thermoprotei</taxon>
        <taxon>Desulfurococcales</taxon>
        <taxon>Desulfurococcaceae</taxon>
        <taxon>Ignicoccus</taxon>
    </lineage>
</organism>
<reference evidence="1 2" key="1">
    <citation type="journal article" date="2008" name="Genome Biol.">
        <title>A genomic analysis of the archaeal system Ignicoccus hospitalis-Nanoarchaeum equitans.</title>
        <authorList>
            <person name="Podar M."/>
            <person name="Anderson I."/>
            <person name="Makarova K.S."/>
            <person name="Elkins J.G."/>
            <person name="Ivanova N."/>
            <person name="Wall M.A."/>
            <person name="Lykidis A."/>
            <person name="Mavromatis K."/>
            <person name="Sun H."/>
            <person name="Hudson M.E."/>
            <person name="Chen W."/>
            <person name="Deciu C."/>
            <person name="Hutchison D."/>
            <person name="Eads J.R."/>
            <person name="Anderson A."/>
            <person name="Fernandes F."/>
            <person name="Szeto E."/>
            <person name="Lapidus A."/>
            <person name="Kyrpides N.C."/>
            <person name="Saier M.H.Jr."/>
            <person name="Richardson P.M."/>
            <person name="Rachel R."/>
            <person name="Huber H."/>
            <person name="Eisen J.A."/>
            <person name="Koonin E.V."/>
            <person name="Keller M."/>
            <person name="Stetter K.O."/>
        </authorList>
    </citation>
    <scope>NUCLEOTIDE SEQUENCE [LARGE SCALE GENOMIC DNA]</scope>
    <source>
        <strain evidence="2">KIN4/I / DSM 18386 / JCM 14125</strain>
    </source>
</reference>
<keyword evidence="2" id="KW-1185">Reference proteome</keyword>
<sequence>MEETKKVTVFEGEARIGLMKVPTLTITLEPEDFESPLSFQMALSKLMDELTKAFENPPESKYFAEVKFRDHLNRPVFVAVDLGKSIPPFSKNKVKARIVVEIYEEE</sequence>
<accession>A8A8V7</accession>
<evidence type="ECO:0000313" key="1">
    <source>
        <dbReference type="EMBL" id="ABU81359.1"/>
    </source>
</evidence>
<dbReference type="AlphaFoldDB" id="A8A8V7"/>
<dbReference type="GeneID" id="5562379"/>